<dbReference type="Proteomes" id="UP000054532">
    <property type="component" value="Unassembled WGS sequence"/>
</dbReference>
<reference evidence="1" key="1">
    <citation type="submission" date="2013-11" db="EMBL/GenBank/DDBJ databases">
        <title>The Genome Sequence of Phytophthora parasitica IAC_01/95.</title>
        <authorList>
            <consortium name="The Broad Institute Genomics Platform"/>
            <person name="Russ C."/>
            <person name="Tyler B."/>
            <person name="Panabieres F."/>
            <person name="Shan W."/>
            <person name="Tripathy S."/>
            <person name="Grunwald N."/>
            <person name="Machado M."/>
            <person name="Johnson C.S."/>
            <person name="Arredondo F."/>
            <person name="Hong C."/>
            <person name="Coffey M."/>
            <person name="Young S.K."/>
            <person name="Zeng Q."/>
            <person name="Gargeya S."/>
            <person name="Fitzgerald M."/>
            <person name="Abouelleil A."/>
            <person name="Alvarado L."/>
            <person name="Chapman S.B."/>
            <person name="Gainer-Dewar J."/>
            <person name="Goldberg J."/>
            <person name="Griggs A."/>
            <person name="Gujja S."/>
            <person name="Hansen M."/>
            <person name="Howarth C."/>
            <person name="Imamovic A."/>
            <person name="Ireland A."/>
            <person name="Larimer J."/>
            <person name="McCowan C."/>
            <person name="Murphy C."/>
            <person name="Pearson M."/>
            <person name="Poon T.W."/>
            <person name="Priest M."/>
            <person name="Roberts A."/>
            <person name="Saif S."/>
            <person name="Shea T."/>
            <person name="Sykes S."/>
            <person name="Wortman J."/>
            <person name="Nusbaum C."/>
            <person name="Birren B."/>
        </authorList>
    </citation>
    <scope>NUCLEOTIDE SEQUENCE [LARGE SCALE GENOMIC DNA]</scope>
    <source>
        <strain evidence="1">IAC_01/95</strain>
    </source>
</reference>
<dbReference type="AlphaFoldDB" id="W2NXJ3"/>
<organism evidence="1">
    <name type="scientific">Phytophthora nicotianae</name>
    <name type="common">Potato buckeye rot agent</name>
    <name type="synonym">Phytophthora parasitica</name>
    <dbReference type="NCBI Taxonomy" id="4792"/>
    <lineage>
        <taxon>Eukaryota</taxon>
        <taxon>Sar</taxon>
        <taxon>Stramenopiles</taxon>
        <taxon>Oomycota</taxon>
        <taxon>Peronosporomycetes</taxon>
        <taxon>Peronosporales</taxon>
        <taxon>Peronosporaceae</taxon>
        <taxon>Phytophthora</taxon>
    </lineage>
</organism>
<dbReference type="GO" id="GO:0003676">
    <property type="term" value="F:nucleic acid binding"/>
    <property type="evidence" value="ECO:0007669"/>
    <property type="project" value="InterPro"/>
</dbReference>
<name>W2NXJ3_PHYNI</name>
<dbReference type="EMBL" id="KI691571">
    <property type="protein sequence ID" value="ETM52668.1"/>
    <property type="molecule type" value="Genomic_DNA"/>
</dbReference>
<proteinExistence type="predicted"/>
<accession>W2NXJ3</accession>
<feature type="non-terminal residue" evidence="1">
    <location>
        <position position="52"/>
    </location>
</feature>
<sequence>MHNLVHVDEKWFYADRNRRSYLVFDGEELPARVWKSKRRFKNDVFTCPCTAK</sequence>
<dbReference type="InterPro" id="IPR036397">
    <property type="entry name" value="RNaseH_sf"/>
</dbReference>
<evidence type="ECO:0000313" key="1">
    <source>
        <dbReference type="EMBL" id="ETM52668.1"/>
    </source>
</evidence>
<dbReference type="Gene3D" id="3.30.420.10">
    <property type="entry name" value="Ribonuclease H-like superfamily/Ribonuclease H"/>
    <property type="match status" value="1"/>
</dbReference>
<protein>
    <submittedName>
        <fullName evidence="1">Uncharacterized protein</fullName>
    </submittedName>
</protein>
<gene>
    <name evidence="1" type="ORF">L914_03757</name>
</gene>